<gene>
    <name evidence="2" type="ORF">Adt_33997</name>
</gene>
<organism evidence="2 3">
    <name type="scientific">Abeliophyllum distichum</name>
    <dbReference type="NCBI Taxonomy" id="126358"/>
    <lineage>
        <taxon>Eukaryota</taxon>
        <taxon>Viridiplantae</taxon>
        <taxon>Streptophyta</taxon>
        <taxon>Embryophyta</taxon>
        <taxon>Tracheophyta</taxon>
        <taxon>Spermatophyta</taxon>
        <taxon>Magnoliopsida</taxon>
        <taxon>eudicotyledons</taxon>
        <taxon>Gunneridae</taxon>
        <taxon>Pentapetalae</taxon>
        <taxon>asterids</taxon>
        <taxon>lamiids</taxon>
        <taxon>Lamiales</taxon>
        <taxon>Oleaceae</taxon>
        <taxon>Forsythieae</taxon>
        <taxon>Abeliophyllum</taxon>
    </lineage>
</organism>
<dbReference type="AlphaFoldDB" id="A0ABD1R0D4"/>
<evidence type="ECO:0000313" key="3">
    <source>
        <dbReference type="Proteomes" id="UP001604336"/>
    </source>
</evidence>
<name>A0ABD1R0D4_9LAMI</name>
<accession>A0ABD1R0D4</accession>
<evidence type="ECO:0000313" key="2">
    <source>
        <dbReference type="EMBL" id="KAL2481031.1"/>
    </source>
</evidence>
<keyword evidence="3" id="KW-1185">Reference proteome</keyword>
<dbReference type="PANTHER" id="PTHR11439:SF491">
    <property type="entry name" value="INTEGRASE CATALYTIC DOMAIN-CONTAINING PROTEIN"/>
    <property type="match status" value="1"/>
</dbReference>
<reference evidence="3" key="1">
    <citation type="submission" date="2024-07" db="EMBL/GenBank/DDBJ databases">
        <title>Two chromosome-level genome assemblies of Korean endemic species Abeliophyllum distichum and Forsythia ovata (Oleaceae).</title>
        <authorList>
            <person name="Jang H."/>
        </authorList>
    </citation>
    <scope>NUCLEOTIDE SEQUENCE [LARGE SCALE GENOMIC DNA]</scope>
</reference>
<dbReference type="PANTHER" id="PTHR11439">
    <property type="entry name" value="GAG-POL-RELATED RETROTRANSPOSON"/>
    <property type="match status" value="1"/>
</dbReference>
<feature type="region of interest" description="Disordered" evidence="1">
    <location>
        <begin position="109"/>
        <end position="148"/>
    </location>
</feature>
<protein>
    <submittedName>
        <fullName evidence="2">Cysteine-rich RLK (RECEPTOR-like protein kinase) 8</fullName>
    </submittedName>
</protein>
<evidence type="ECO:0000256" key="1">
    <source>
        <dbReference type="SAM" id="MobiDB-lite"/>
    </source>
</evidence>
<sequence>MVCNRLDVADTISTLSRFIANPRPEHWDALKWLLQYLKGTFNLGLIFGTCNKGVILKGFVDADFAGDKDNRNLQLLMFLHCGTCISWKSQLQPIVALSTTDSEYFVKEGEGEENCSNSRPVGEDGRLSELSTETNEGTGLHVGEDGRPFGHYVETDDRTGRPVGLCSGFSGM</sequence>
<proteinExistence type="predicted"/>
<dbReference type="Proteomes" id="UP001604336">
    <property type="component" value="Unassembled WGS sequence"/>
</dbReference>
<comment type="caution">
    <text evidence="2">The sequence shown here is derived from an EMBL/GenBank/DDBJ whole genome shotgun (WGS) entry which is preliminary data.</text>
</comment>
<dbReference type="EMBL" id="JBFOLK010000010">
    <property type="protein sequence ID" value="KAL2481031.1"/>
    <property type="molecule type" value="Genomic_DNA"/>
</dbReference>